<name>A0ABT6WTW1_9ACTN</name>
<dbReference type="Proteomes" id="UP001241758">
    <property type="component" value="Unassembled WGS sequence"/>
</dbReference>
<organism evidence="2 3">
    <name type="scientific">Actinoplanes sandaracinus</name>
    <dbReference type="NCBI Taxonomy" id="3045177"/>
    <lineage>
        <taxon>Bacteria</taxon>
        <taxon>Bacillati</taxon>
        <taxon>Actinomycetota</taxon>
        <taxon>Actinomycetes</taxon>
        <taxon>Micromonosporales</taxon>
        <taxon>Micromonosporaceae</taxon>
        <taxon>Actinoplanes</taxon>
    </lineage>
</organism>
<evidence type="ECO:0000313" key="2">
    <source>
        <dbReference type="EMBL" id="MDI6103086.1"/>
    </source>
</evidence>
<sequence>MGTWLATVRFPDGAERYAGYSTVVEAFCGPLRPRVCRVGDVLPSGDTCYRDEAVGEPLPFDRRAPIAPLSELVLVTVERQPDGSSWHALYCPSRGGLVGPLSDHYQPVLQEEYDLVRDDEGVRHLCRYGSPPAVCGAEPAGEPLGLHHPSAGMGYPGSELLPDPPPAPDLFAEWNEPDLCRPCFFGWLTDPGTDRPFAEPEPGPPAPVPGWWTRRKRDWQGRR</sequence>
<reference evidence="2 3" key="1">
    <citation type="submission" date="2023-05" db="EMBL/GenBank/DDBJ databases">
        <title>Actinoplanes sp. NEAU-A12 genome sequencing.</title>
        <authorList>
            <person name="Wang Z.-S."/>
        </authorList>
    </citation>
    <scope>NUCLEOTIDE SEQUENCE [LARGE SCALE GENOMIC DNA]</scope>
    <source>
        <strain evidence="2 3">NEAU-A12</strain>
    </source>
</reference>
<feature type="region of interest" description="Disordered" evidence="1">
    <location>
        <begin position="192"/>
        <end position="223"/>
    </location>
</feature>
<evidence type="ECO:0000256" key="1">
    <source>
        <dbReference type="SAM" id="MobiDB-lite"/>
    </source>
</evidence>
<dbReference type="EMBL" id="JASCTH010000023">
    <property type="protein sequence ID" value="MDI6103086.1"/>
    <property type="molecule type" value="Genomic_DNA"/>
</dbReference>
<comment type="caution">
    <text evidence="2">The sequence shown here is derived from an EMBL/GenBank/DDBJ whole genome shotgun (WGS) entry which is preliminary data.</text>
</comment>
<protein>
    <submittedName>
        <fullName evidence="2">Uncharacterized protein</fullName>
    </submittedName>
</protein>
<gene>
    <name evidence="2" type="ORF">QLQ12_31175</name>
</gene>
<accession>A0ABT6WTW1</accession>
<evidence type="ECO:0000313" key="3">
    <source>
        <dbReference type="Proteomes" id="UP001241758"/>
    </source>
</evidence>
<feature type="compositionally biased region" description="Pro residues" evidence="1">
    <location>
        <begin position="199"/>
        <end position="208"/>
    </location>
</feature>
<keyword evidence="3" id="KW-1185">Reference proteome</keyword>
<dbReference type="RefSeq" id="WP_282764092.1">
    <property type="nucleotide sequence ID" value="NZ_JASCTH010000023.1"/>
</dbReference>
<proteinExistence type="predicted"/>